<dbReference type="Pfam" id="PF12796">
    <property type="entry name" value="Ank_2"/>
    <property type="match status" value="2"/>
</dbReference>
<dbReference type="PROSITE" id="PS50088">
    <property type="entry name" value="ANK_REPEAT"/>
    <property type="match status" value="3"/>
</dbReference>
<feature type="repeat" description="ANK" evidence="7">
    <location>
        <begin position="211"/>
        <end position="243"/>
    </location>
</feature>
<reference evidence="11 12" key="1">
    <citation type="submission" date="2024-01" db="EMBL/GenBank/DDBJ databases">
        <title>Genome assemblies of Stephania.</title>
        <authorList>
            <person name="Yang L."/>
        </authorList>
    </citation>
    <scope>NUCLEOTIDE SEQUENCE [LARGE SCALE GENOMIC DNA]</scope>
    <source>
        <strain evidence="11">JXDWG</strain>
        <tissue evidence="11">Leaf</tissue>
    </source>
</reference>
<feature type="compositionally biased region" description="Polar residues" evidence="8">
    <location>
        <begin position="361"/>
        <end position="371"/>
    </location>
</feature>
<evidence type="ECO:0000256" key="9">
    <source>
        <dbReference type="SAM" id="Phobius"/>
    </source>
</evidence>
<dbReference type="SUPFAM" id="SSF48403">
    <property type="entry name" value="Ankyrin repeat"/>
    <property type="match status" value="1"/>
</dbReference>
<evidence type="ECO:0000313" key="11">
    <source>
        <dbReference type="EMBL" id="KAK9149291.1"/>
    </source>
</evidence>
<sequence>MDRRLIEAILGGDKAAFLNLINEDEDHSIMDQVTHGSMNTVLHSASRFGHLELVHEIIKLRPEMVSSRNHKLETPLHEACREGHFEVAMALLRAMPSVAYKLNGEDESALYAACSSGRGSANTGIVSHLLLNYPSLLVSEEDRSTTSLHSAASAGHTEIVKEILKVRPDFATKRDSQGCSPLHLACSKGHLDATREFLKLDPDLCSLQDCDGTTPLHWAAINGRINILNEILSYEAAKYLVETLDVSKMVDATDINGNNILHLATAAKLPTMAEFILKRTSVNVNALNQMGMTPLDIAESNASSSSENPLRLQTMIREANGRNGREIITQTVINATGSSSSSNVIPAERSPHKIESWKTGRPSSTNNNSNMKIRDAPPYPHHHHEKKEFHNKTVENKRDTIALVAILIATVTFSAGINPPGGVHQDGPLIGKSVLGRTIAFKVFNICNNIALILSLGVVVILMSLVPFSWKSLRKMCIVAYWILWSSMLFMEAAYLAAAWVTTPATHSKGMRWELATLVSIVGVPLLLFVVLFLSWSMISSKWRRNRRKRGSKNKRPDNNVTATVEDNRTCNSNVGRPEIQEIAVDSRPNQSSN</sequence>
<keyword evidence="3" id="KW-0677">Repeat</keyword>
<organism evidence="11 12">
    <name type="scientific">Stephania cephalantha</name>
    <dbReference type="NCBI Taxonomy" id="152367"/>
    <lineage>
        <taxon>Eukaryota</taxon>
        <taxon>Viridiplantae</taxon>
        <taxon>Streptophyta</taxon>
        <taxon>Embryophyta</taxon>
        <taxon>Tracheophyta</taxon>
        <taxon>Spermatophyta</taxon>
        <taxon>Magnoliopsida</taxon>
        <taxon>Ranunculales</taxon>
        <taxon>Menispermaceae</taxon>
        <taxon>Menispermoideae</taxon>
        <taxon>Cissampelideae</taxon>
        <taxon>Stephania</taxon>
    </lineage>
</organism>
<feature type="transmembrane region" description="Helical" evidence="9">
    <location>
        <begin position="518"/>
        <end position="539"/>
    </location>
</feature>
<feature type="domain" description="PGG" evidence="10">
    <location>
        <begin position="392"/>
        <end position="501"/>
    </location>
</feature>
<evidence type="ECO:0000256" key="5">
    <source>
        <dbReference type="ARBA" id="ARBA00023043"/>
    </source>
</evidence>
<keyword evidence="12" id="KW-1185">Reference proteome</keyword>
<dbReference type="InterPro" id="IPR026961">
    <property type="entry name" value="PGG_dom"/>
</dbReference>
<feature type="repeat" description="ANK" evidence="7">
    <location>
        <begin position="143"/>
        <end position="175"/>
    </location>
</feature>
<evidence type="ECO:0000313" key="12">
    <source>
        <dbReference type="Proteomes" id="UP001419268"/>
    </source>
</evidence>
<evidence type="ECO:0000256" key="3">
    <source>
        <dbReference type="ARBA" id="ARBA00022737"/>
    </source>
</evidence>
<feature type="transmembrane region" description="Helical" evidence="9">
    <location>
        <begin position="439"/>
        <end position="466"/>
    </location>
</feature>
<evidence type="ECO:0000256" key="2">
    <source>
        <dbReference type="ARBA" id="ARBA00022692"/>
    </source>
</evidence>
<keyword evidence="2 9" id="KW-0812">Transmembrane</keyword>
<dbReference type="PANTHER" id="PTHR24186:SF38">
    <property type="entry name" value="ANKYRIN REPEAT FAMILY PROTEIN"/>
    <property type="match status" value="1"/>
</dbReference>
<evidence type="ECO:0000256" key="4">
    <source>
        <dbReference type="ARBA" id="ARBA00022989"/>
    </source>
</evidence>
<feature type="region of interest" description="Disordered" evidence="8">
    <location>
        <begin position="547"/>
        <end position="594"/>
    </location>
</feature>
<keyword evidence="4 9" id="KW-1133">Transmembrane helix</keyword>
<feature type="compositionally biased region" description="Basic and acidic residues" evidence="8">
    <location>
        <begin position="349"/>
        <end position="358"/>
    </location>
</feature>
<protein>
    <recommendedName>
        <fullName evidence="10">PGG domain-containing protein</fullName>
    </recommendedName>
</protein>
<dbReference type="Pfam" id="PF13962">
    <property type="entry name" value="PGG"/>
    <property type="match status" value="1"/>
</dbReference>
<name>A0AAP0PQL5_9MAGN</name>
<comment type="caution">
    <text evidence="11">The sequence shown here is derived from an EMBL/GenBank/DDBJ whole genome shotgun (WGS) entry which is preliminary data.</text>
</comment>
<feature type="compositionally biased region" description="Polar residues" evidence="8">
    <location>
        <begin position="559"/>
        <end position="575"/>
    </location>
</feature>
<accession>A0AAP0PQL5</accession>
<evidence type="ECO:0000256" key="6">
    <source>
        <dbReference type="ARBA" id="ARBA00023136"/>
    </source>
</evidence>
<dbReference type="EMBL" id="JBBNAG010000003">
    <property type="protein sequence ID" value="KAK9149291.1"/>
    <property type="molecule type" value="Genomic_DNA"/>
</dbReference>
<dbReference type="GO" id="GO:0005886">
    <property type="term" value="C:plasma membrane"/>
    <property type="evidence" value="ECO:0007669"/>
    <property type="project" value="TreeGrafter"/>
</dbReference>
<feature type="transmembrane region" description="Helical" evidence="9">
    <location>
        <begin position="400"/>
        <end position="419"/>
    </location>
</feature>
<dbReference type="PANTHER" id="PTHR24186">
    <property type="entry name" value="PROTEIN PHOSPHATASE 1 REGULATORY SUBUNIT"/>
    <property type="match status" value="1"/>
</dbReference>
<comment type="subcellular location">
    <subcellularLocation>
        <location evidence="1">Membrane</location>
        <topology evidence="1">Multi-pass membrane protein</topology>
    </subcellularLocation>
</comment>
<dbReference type="InterPro" id="IPR036770">
    <property type="entry name" value="Ankyrin_rpt-contain_sf"/>
</dbReference>
<dbReference type="Gene3D" id="1.25.40.20">
    <property type="entry name" value="Ankyrin repeat-containing domain"/>
    <property type="match status" value="2"/>
</dbReference>
<feature type="transmembrane region" description="Helical" evidence="9">
    <location>
        <begin position="478"/>
        <end position="498"/>
    </location>
</feature>
<dbReference type="AlphaFoldDB" id="A0AAP0PQL5"/>
<dbReference type="InterPro" id="IPR002110">
    <property type="entry name" value="Ankyrin_rpt"/>
</dbReference>
<evidence type="ECO:0000259" key="10">
    <source>
        <dbReference type="Pfam" id="PF13962"/>
    </source>
</evidence>
<keyword evidence="6 9" id="KW-0472">Membrane</keyword>
<dbReference type="Proteomes" id="UP001419268">
    <property type="component" value="Unassembled WGS sequence"/>
</dbReference>
<feature type="region of interest" description="Disordered" evidence="8">
    <location>
        <begin position="338"/>
        <end position="384"/>
    </location>
</feature>
<gene>
    <name evidence="11" type="ORF">Scep_008048</name>
</gene>
<evidence type="ECO:0000256" key="1">
    <source>
        <dbReference type="ARBA" id="ARBA00004141"/>
    </source>
</evidence>
<proteinExistence type="predicted"/>
<dbReference type="SMART" id="SM00248">
    <property type="entry name" value="ANK"/>
    <property type="match status" value="7"/>
</dbReference>
<evidence type="ECO:0000256" key="8">
    <source>
        <dbReference type="SAM" id="MobiDB-lite"/>
    </source>
</evidence>
<dbReference type="PROSITE" id="PS50297">
    <property type="entry name" value="ANK_REP_REGION"/>
    <property type="match status" value="2"/>
</dbReference>
<feature type="repeat" description="ANK" evidence="7">
    <location>
        <begin position="177"/>
        <end position="209"/>
    </location>
</feature>
<evidence type="ECO:0000256" key="7">
    <source>
        <dbReference type="PROSITE-ProRule" id="PRU00023"/>
    </source>
</evidence>
<keyword evidence="5 7" id="KW-0040">ANK repeat</keyword>